<evidence type="ECO:0000313" key="6">
    <source>
        <dbReference type="Proteomes" id="UP000485058"/>
    </source>
</evidence>
<reference evidence="5 6" key="1">
    <citation type="submission" date="2020-02" db="EMBL/GenBank/DDBJ databases">
        <title>Draft genome sequence of Haematococcus lacustris strain NIES-144.</title>
        <authorList>
            <person name="Morimoto D."/>
            <person name="Nakagawa S."/>
            <person name="Yoshida T."/>
            <person name="Sawayama S."/>
        </authorList>
    </citation>
    <scope>NUCLEOTIDE SEQUENCE [LARGE SCALE GENOMIC DNA]</scope>
    <source>
        <strain evidence="5 6">NIES-144</strain>
    </source>
</reference>
<dbReference type="GO" id="GO:0005524">
    <property type="term" value="F:ATP binding"/>
    <property type="evidence" value="ECO:0007669"/>
    <property type="project" value="InterPro"/>
</dbReference>
<protein>
    <submittedName>
        <fullName evidence="5">Uncharacterized protein</fullName>
    </submittedName>
</protein>
<dbReference type="GO" id="GO:0016020">
    <property type="term" value="C:membrane"/>
    <property type="evidence" value="ECO:0007669"/>
    <property type="project" value="InterPro"/>
</dbReference>
<sequence length="126" mass="13284">MLYRAVIFTFVPTALELLIVCGVLAKAFNPLVGGLVLATFGAYVAWSVTLTQVVPKAVVTDTGCQSCWLQMAAAARKHVNTLDNATSAKAVDALLSYETVALFNNQKLEAGPLLDHKTSTQGAGSI</sequence>
<keyword evidence="2 4" id="KW-1133">Transmembrane helix</keyword>
<dbReference type="AlphaFoldDB" id="A0A699YGD8"/>
<feature type="transmembrane region" description="Helical" evidence="4">
    <location>
        <begin position="7"/>
        <end position="25"/>
    </location>
</feature>
<name>A0A699YGD8_HAELA</name>
<organism evidence="5 6">
    <name type="scientific">Haematococcus lacustris</name>
    <name type="common">Green alga</name>
    <name type="synonym">Haematococcus pluvialis</name>
    <dbReference type="NCBI Taxonomy" id="44745"/>
    <lineage>
        <taxon>Eukaryota</taxon>
        <taxon>Viridiplantae</taxon>
        <taxon>Chlorophyta</taxon>
        <taxon>core chlorophytes</taxon>
        <taxon>Chlorophyceae</taxon>
        <taxon>CS clade</taxon>
        <taxon>Chlamydomonadales</taxon>
        <taxon>Haematococcaceae</taxon>
        <taxon>Haematococcus</taxon>
    </lineage>
</organism>
<dbReference type="InterPro" id="IPR036640">
    <property type="entry name" value="ABC1_TM_sf"/>
</dbReference>
<keyword evidence="3 4" id="KW-0472">Membrane</keyword>
<dbReference type="EMBL" id="BLLF01000215">
    <property type="protein sequence ID" value="GFH09187.1"/>
    <property type="molecule type" value="Genomic_DNA"/>
</dbReference>
<comment type="caution">
    <text evidence="5">The sequence shown here is derived from an EMBL/GenBank/DDBJ whole genome shotgun (WGS) entry which is preliminary data.</text>
</comment>
<evidence type="ECO:0000256" key="3">
    <source>
        <dbReference type="ARBA" id="ARBA00023136"/>
    </source>
</evidence>
<evidence type="ECO:0000256" key="1">
    <source>
        <dbReference type="ARBA" id="ARBA00022692"/>
    </source>
</evidence>
<evidence type="ECO:0000313" key="5">
    <source>
        <dbReference type="EMBL" id="GFH09187.1"/>
    </source>
</evidence>
<evidence type="ECO:0000256" key="2">
    <source>
        <dbReference type="ARBA" id="ARBA00022989"/>
    </source>
</evidence>
<accession>A0A699YGD8</accession>
<dbReference type="Gene3D" id="1.20.1560.10">
    <property type="entry name" value="ABC transporter type 1, transmembrane domain"/>
    <property type="match status" value="1"/>
</dbReference>
<dbReference type="Proteomes" id="UP000485058">
    <property type="component" value="Unassembled WGS sequence"/>
</dbReference>
<keyword evidence="1 4" id="KW-0812">Transmembrane</keyword>
<proteinExistence type="predicted"/>
<evidence type="ECO:0000256" key="4">
    <source>
        <dbReference type="SAM" id="Phobius"/>
    </source>
</evidence>
<feature type="transmembrane region" description="Helical" evidence="4">
    <location>
        <begin position="31"/>
        <end position="50"/>
    </location>
</feature>
<gene>
    <name evidence="5" type="ORF">HaLaN_04287</name>
</gene>
<keyword evidence="6" id="KW-1185">Reference proteome</keyword>